<keyword evidence="1" id="KW-0472">Membrane</keyword>
<proteinExistence type="predicted"/>
<keyword evidence="1" id="KW-0812">Transmembrane</keyword>
<sequence>MAFHFMCGLLSFLLSFPPTIERIIYNTLSSANDVVESVNVVNTIILTITIFTIHKLMILLTITVLF</sequence>
<accession>A0A9X7G2M0</accession>
<organism evidence="2 3">
    <name type="scientific">Bacillus thuringiensis</name>
    <dbReference type="NCBI Taxonomy" id="1428"/>
    <lineage>
        <taxon>Bacteria</taxon>
        <taxon>Bacillati</taxon>
        <taxon>Bacillota</taxon>
        <taxon>Bacilli</taxon>
        <taxon>Bacillales</taxon>
        <taxon>Bacillaceae</taxon>
        <taxon>Bacillus</taxon>
        <taxon>Bacillus cereus group</taxon>
    </lineage>
</organism>
<dbReference type="Proteomes" id="UP000225910">
    <property type="component" value="Unassembled WGS sequence"/>
</dbReference>
<name>A0A9X7G2M0_BACTU</name>
<dbReference type="EMBL" id="NVCU01000060">
    <property type="protein sequence ID" value="PFT96161.1"/>
    <property type="molecule type" value="Genomic_DNA"/>
</dbReference>
<gene>
    <name evidence="2" type="ORF">COK81_09700</name>
</gene>
<dbReference type="AlphaFoldDB" id="A0A9X7G2M0"/>
<protein>
    <submittedName>
        <fullName evidence="2">Uncharacterized protein</fullName>
    </submittedName>
</protein>
<evidence type="ECO:0000313" key="2">
    <source>
        <dbReference type="EMBL" id="PFT96161.1"/>
    </source>
</evidence>
<keyword evidence="1" id="KW-1133">Transmembrane helix</keyword>
<comment type="caution">
    <text evidence="2">The sequence shown here is derived from an EMBL/GenBank/DDBJ whole genome shotgun (WGS) entry which is preliminary data.</text>
</comment>
<evidence type="ECO:0000313" key="3">
    <source>
        <dbReference type="Proteomes" id="UP000225910"/>
    </source>
</evidence>
<feature type="transmembrane region" description="Helical" evidence="1">
    <location>
        <begin position="38"/>
        <end position="65"/>
    </location>
</feature>
<evidence type="ECO:0000256" key="1">
    <source>
        <dbReference type="SAM" id="Phobius"/>
    </source>
</evidence>
<reference evidence="2 3" key="1">
    <citation type="submission" date="2017-09" db="EMBL/GenBank/DDBJ databases">
        <title>Large-scale bioinformatics analysis of Bacillus genomes uncovers conserved roles of natural products in bacterial physiology.</title>
        <authorList>
            <consortium name="Agbiome Team Llc"/>
            <person name="Bleich R.M."/>
            <person name="Grubbs K.J."/>
            <person name="Santa Maria K.C."/>
            <person name="Allen S.E."/>
            <person name="Farag S."/>
            <person name="Shank E.A."/>
            <person name="Bowers A."/>
        </authorList>
    </citation>
    <scope>NUCLEOTIDE SEQUENCE [LARGE SCALE GENOMIC DNA]</scope>
    <source>
        <strain evidence="2 3">AFS064137</strain>
    </source>
</reference>